<comment type="caution">
    <text evidence="2">The sequence shown here is derived from an EMBL/GenBank/DDBJ whole genome shotgun (WGS) entry which is preliminary data.</text>
</comment>
<evidence type="ECO:0000256" key="1">
    <source>
        <dbReference type="SAM" id="SignalP"/>
    </source>
</evidence>
<feature type="signal peptide" evidence="1">
    <location>
        <begin position="1"/>
        <end position="25"/>
    </location>
</feature>
<keyword evidence="3" id="KW-1185">Reference proteome</keyword>
<name>A0A8S1ITJ8_9CHLO</name>
<gene>
    <name evidence="2" type="ORF">OSTQU699_LOCUS3450</name>
</gene>
<sequence length="159" mass="16828">MARACRASLLLAVIALAGFAGVSNGQVLIDVLNGVSEECKDNIVWFATNCSDDFAAAGEALGFGWPPTESLDIDTAAAEDYFKDLEEIAPGCCKALCDLAQSKCMCDDDTHGAITKTLFSDDGAFFVKMLEFGGSKCGHKPTVKNLKKTCKKAAKNVCT</sequence>
<accession>A0A8S1ITJ8</accession>
<evidence type="ECO:0000313" key="2">
    <source>
        <dbReference type="EMBL" id="CAD7698089.1"/>
    </source>
</evidence>
<dbReference type="Proteomes" id="UP000708148">
    <property type="component" value="Unassembled WGS sequence"/>
</dbReference>
<evidence type="ECO:0000313" key="3">
    <source>
        <dbReference type="Proteomes" id="UP000708148"/>
    </source>
</evidence>
<organism evidence="2 3">
    <name type="scientific">Ostreobium quekettii</name>
    <dbReference type="NCBI Taxonomy" id="121088"/>
    <lineage>
        <taxon>Eukaryota</taxon>
        <taxon>Viridiplantae</taxon>
        <taxon>Chlorophyta</taxon>
        <taxon>core chlorophytes</taxon>
        <taxon>Ulvophyceae</taxon>
        <taxon>TCBD clade</taxon>
        <taxon>Bryopsidales</taxon>
        <taxon>Ostreobineae</taxon>
        <taxon>Ostreobiaceae</taxon>
        <taxon>Ostreobium</taxon>
    </lineage>
</organism>
<keyword evidence="1" id="KW-0732">Signal</keyword>
<reference evidence="2" key="1">
    <citation type="submission" date="2020-12" db="EMBL/GenBank/DDBJ databases">
        <authorList>
            <person name="Iha C."/>
        </authorList>
    </citation>
    <scope>NUCLEOTIDE SEQUENCE</scope>
</reference>
<protein>
    <submittedName>
        <fullName evidence="2">Uncharacterized protein</fullName>
    </submittedName>
</protein>
<dbReference type="AlphaFoldDB" id="A0A8S1ITJ8"/>
<proteinExistence type="predicted"/>
<feature type="chain" id="PRO_5035780737" evidence="1">
    <location>
        <begin position="26"/>
        <end position="159"/>
    </location>
</feature>
<dbReference type="EMBL" id="CAJHUC010000758">
    <property type="protein sequence ID" value="CAD7698089.1"/>
    <property type="molecule type" value="Genomic_DNA"/>
</dbReference>